<name>A0A517XU69_9BACT</name>
<keyword evidence="1" id="KW-0677">Repeat</keyword>
<evidence type="ECO:0000313" key="4">
    <source>
        <dbReference type="EMBL" id="QDU21004.1"/>
    </source>
</evidence>
<dbReference type="InterPro" id="IPR051550">
    <property type="entry name" value="SCF-Subunits/Alg-Epimerases"/>
</dbReference>
<keyword evidence="5" id="KW-1185">Reference proteome</keyword>
<dbReference type="Pfam" id="PF13229">
    <property type="entry name" value="Beta_helix"/>
    <property type="match status" value="1"/>
</dbReference>
<evidence type="ECO:0000313" key="5">
    <source>
        <dbReference type="Proteomes" id="UP000319576"/>
    </source>
</evidence>
<dbReference type="InterPro" id="IPR011050">
    <property type="entry name" value="Pectin_lyase_fold/virulence"/>
</dbReference>
<reference evidence="4 5" key="1">
    <citation type="submission" date="2019-02" db="EMBL/GenBank/DDBJ databases">
        <title>Deep-cultivation of Planctomycetes and their phenomic and genomic characterization uncovers novel biology.</title>
        <authorList>
            <person name="Wiegand S."/>
            <person name="Jogler M."/>
            <person name="Boedeker C."/>
            <person name="Pinto D."/>
            <person name="Vollmers J."/>
            <person name="Rivas-Marin E."/>
            <person name="Kohn T."/>
            <person name="Peeters S.H."/>
            <person name="Heuer A."/>
            <person name="Rast P."/>
            <person name="Oberbeckmann S."/>
            <person name="Bunk B."/>
            <person name="Jeske O."/>
            <person name="Meyerdierks A."/>
            <person name="Storesund J.E."/>
            <person name="Kallscheuer N."/>
            <person name="Luecker S."/>
            <person name="Lage O.M."/>
            <person name="Pohl T."/>
            <person name="Merkel B.J."/>
            <person name="Hornburger P."/>
            <person name="Mueller R.-W."/>
            <person name="Bruemmer F."/>
            <person name="Labrenz M."/>
            <person name="Spormann A.M."/>
            <person name="Op den Camp H."/>
            <person name="Overmann J."/>
            <person name="Amann R."/>
            <person name="Jetten M.S.M."/>
            <person name="Mascher T."/>
            <person name="Medema M.H."/>
            <person name="Devos D.P."/>
            <person name="Kaster A.-K."/>
            <person name="Ovreas L."/>
            <person name="Rohde M."/>
            <person name="Galperin M.Y."/>
            <person name="Jogler C."/>
        </authorList>
    </citation>
    <scope>NUCLEOTIDE SEQUENCE [LARGE SCALE GENOMIC DNA]</scope>
    <source>
        <strain evidence="4 5">ETA_A1</strain>
    </source>
</reference>
<dbReference type="InterPro" id="IPR006626">
    <property type="entry name" value="PbH1"/>
</dbReference>
<feature type="domain" description="Right handed beta helix" evidence="3">
    <location>
        <begin position="265"/>
        <end position="417"/>
    </location>
</feature>
<dbReference type="KEGG" id="uli:ETAA1_29670"/>
<proteinExistence type="predicted"/>
<dbReference type="PANTHER" id="PTHR22990">
    <property type="entry name" value="F-BOX ONLY PROTEIN"/>
    <property type="match status" value="1"/>
</dbReference>
<accession>A0A517XU69</accession>
<dbReference type="SUPFAM" id="SSF51126">
    <property type="entry name" value="Pectin lyase-like"/>
    <property type="match status" value="2"/>
</dbReference>
<dbReference type="OrthoDB" id="225534at2"/>
<dbReference type="Proteomes" id="UP000319576">
    <property type="component" value="Chromosome"/>
</dbReference>
<keyword evidence="2" id="KW-0732">Signal</keyword>
<evidence type="ECO:0000259" key="3">
    <source>
        <dbReference type="Pfam" id="PF13229"/>
    </source>
</evidence>
<sequence precursor="true">MFRHALLILIALGLAPSAAAADLRVPEDHKTIQAAINASRAGDTVTVAAGTYAERVRLTPGVALRSRGDDAKGVDGLKRAEATVIDGGKEGKLPGVVMAEGSTLDGFTVTNVGAYDEATWKKHFDSKGEELGDEEGSVRAEGTTPAVSIHGVSCTVTHCLVHHNGDVGIGILGKEKVTTAPLIADNVVFRNMGGGIGIAEGAEPVVRGNTCRENLRAGIGCRKADPIVIGNLCSGNVRAGIGCREGAKPVLRGNTCSKNRRAGIGIRMEGTAPVVEANTCDENEMAGIGCRDGADPVIRKNVCRKNKLAGIGCRDGAKPLIVGNECKDNEAAGIGLQGRADAVIRKNTCGGNKLVAIGVTEGSQAVITDNELSRTGGQPPLVAVKDGSTATITNNRITGGGVAAVLVQGKATISGNTFTGGGKGQGNAVWIWEGSTATVSDNAFDGYRTPVSATKATVSITDNAIHNFQGTAIIVKDGRKPPHVTGNTARSDDPQAKVADVQGTAGLVEGNTVVTGEKK</sequence>
<dbReference type="RefSeq" id="WP_145239535.1">
    <property type="nucleotide sequence ID" value="NZ_CP036273.1"/>
</dbReference>
<feature type="signal peptide" evidence="2">
    <location>
        <begin position="1"/>
        <end position="20"/>
    </location>
</feature>
<organism evidence="4 5">
    <name type="scientific">Urbifossiella limnaea</name>
    <dbReference type="NCBI Taxonomy" id="2528023"/>
    <lineage>
        <taxon>Bacteria</taxon>
        <taxon>Pseudomonadati</taxon>
        <taxon>Planctomycetota</taxon>
        <taxon>Planctomycetia</taxon>
        <taxon>Gemmatales</taxon>
        <taxon>Gemmataceae</taxon>
        <taxon>Urbifossiella</taxon>
    </lineage>
</organism>
<dbReference type="EMBL" id="CP036273">
    <property type="protein sequence ID" value="QDU21004.1"/>
    <property type="molecule type" value="Genomic_DNA"/>
</dbReference>
<dbReference type="Gene3D" id="2.160.20.10">
    <property type="entry name" value="Single-stranded right-handed beta-helix, Pectin lyase-like"/>
    <property type="match status" value="2"/>
</dbReference>
<dbReference type="InterPro" id="IPR012334">
    <property type="entry name" value="Pectin_lyas_fold"/>
</dbReference>
<dbReference type="PANTHER" id="PTHR22990:SF15">
    <property type="entry name" value="F-BOX ONLY PROTEIN 10"/>
    <property type="match status" value="1"/>
</dbReference>
<feature type="chain" id="PRO_5022183508" description="Right handed beta helix domain-containing protein" evidence="2">
    <location>
        <begin position="21"/>
        <end position="519"/>
    </location>
</feature>
<gene>
    <name evidence="4" type="ORF">ETAA1_29670</name>
</gene>
<dbReference type="InterPro" id="IPR039448">
    <property type="entry name" value="Beta_helix"/>
</dbReference>
<protein>
    <recommendedName>
        <fullName evidence="3">Right handed beta helix domain-containing protein</fullName>
    </recommendedName>
</protein>
<dbReference type="AlphaFoldDB" id="A0A517XU69"/>
<dbReference type="SMART" id="SM00710">
    <property type="entry name" value="PbH1"/>
    <property type="match status" value="9"/>
</dbReference>
<evidence type="ECO:0000256" key="2">
    <source>
        <dbReference type="SAM" id="SignalP"/>
    </source>
</evidence>
<evidence type="ECO:0000256" key="1">
    <source>
        <dbReference type="ARBA" id="ARBA00022737"/>
    </source>
</evidence>